<feature type="non-terminal residue" evidence="1">
    <location>
        <position position="1"/>
    </location>
</feature>
<evidence type="ECO:0000313" key="1">
    <source>
        <dbReference type="EMBL" id="GMT06792.1"/>
    </source>
</evidence>
<evidence type="ECO:0000313" key="2">
    <source>
        <dbReference type="Proteomes" id="UP001432027"/>
    </source>
</evidence>
<proteinExistence type="predicted"/>
<protein>
    <recommendedName>
        <fullName evidence="3">Cleavage/polyadenylation specificity factor A subunit N-terminal domain-containing protein</fullName>
    </recommendedName>
</protein>
<name>A0AAV5UKE8_9BILA</name>
<organism evidence="1 2">
    <name type="scientific">Pristionchus entomophagus</name>
    <dbReference type="NCBI Taxonomy" id="358040"/>
    <lineage>
        <taxon>Eukaryota</taxon>
        <taxon>Metazoa</taxon>
        <taxon>Ecdysozoa</taxon>
        <taxon>Nematoda</taxon>
        <taxon>Chromadorea</taxon>
        <taxon>Rhabditida</taxon>
        <taxon>Rhabditina</taxon>
        <taxon>Diplogasteromorpha</taxon>
        <taxon>Diplogasteroidea</taxon>
        <taxon>Neodiplogasteridae</taxon>
        <taxon>Pristionchus</taxon>
    </lineage>
</organism>
<gene>
    <name evidence="1" type="ORF">PENTCL1PPCAC_28966</name>
</gene>
<sequence>TMKLDLTDFWDEEDDEVKLLAKFITCTPNGVLAFTLHDEGHQKHLFLFNIHTRVELCRTKLPDQCEMFNLVAIDENTIITVGKRSIFNAKARPRVFAKVFMSNDGFRSMRSTEVTIDPTPLGQSKYPDFCVDVGKSGFVLAMRHSARMYERGTQHDFFYASFASIRRAVAEKKSVTAALVASMPGMGNDNRFVVIPYDSTSFAVLKGNSGNSRIEVYDVRHDSSALPRSIPVQWTRPTAFPPIVAHVLPFDGTRSALLQTMLGEKLRLNLQTGEVESVTSFINPANQSLDIFAHHLDALSRNERRIAGYESEGYADDFSEEFFNDRGIETPVMDAVYLTEGRVTVSDSIMGWFATGLMDEYEFEEDSVTILRLPINKVLSLLTLATDAVNSLLSRQLRERITETANPKSNADYIKAIVMNG</sequence>
<comment type="caution">
    <text evidence="1">The sequence shown here is derived from an EMBL/GenBank/DDBJ whole genome shotgun (WGS) entry which is preliminary data.</text>
</comment>
<reference evidence="1" key="1">
    <citation type="submission" date="2023-10" db="EMBL/GenBank/DDBJ databases">
        <title>Genome assembly of Pristionchus species.</title>
        <authorList>
            <person name="Yoshida K."/>
            <person name="Sommer R.J."/>
        </authorList>
    </citation>
    <scope>NUCLEOTIDE SEQUENCE</scope>
    <source>
        <strain evidence="1">RS0144</strain>
    </source>
</reference>
<dbReference type="EMBL" id="BTSX01000006">
    <property type="protein sequence ID" value="GMT06792.1"/>
    <property type="molecule type" value="Genomic_DNA"/>
</dbReference>
<dbReference type="AlphaFoldDB" id="A0AAV5UKE8"/>
<keyword evidence="2" id="KW-1185">Reference proteome</keyword>
<dbReference type="Proteomes" id="UP001432027">
    <property type="component" value="Unassembled WGS sequence"/>
</dbReference>
<evidence type="ECO:0008006" key="3">
    <source>
        <dbReference type="Google" id="ProtNLM"/>
    </source>
</evidence>
<accession>A0AAV5UKE8</accession>